<organism evidence="1">
    <name type="scientific">Populus nigra</name>
    <name type="common">Lombardy poplar</name>
    <dbReference type="NCBI Taxonomy" id="3691"/>
    <lineage>
        <taxon>Eukaryota</taxon>
        <taxon>Viridiplantae</taxon>
        <taxon>Streptophyta</taxon>
        <taxon>Embryophyta</taxon>
        <taxon>Tracheophyta</taxon>
        <taxon>Spermatophyta</taxon>
        <taxon>Magnoliopsida</taxon>
        <taxon>eudicotyledons</taxon>
        <taxon>Gunneridae</taxon>
        <taxon>Pentapetalae</taxon>
        <taxon>rosids</taxon>
        <taxon>fabids</taxon>
        <taxon>Malpighiales</taxon>
        <taxon>Salicaceae</taxon>
        <taxon>Saliceae</taxon>
        <taxon>Populus</taxon>
    </lineage>
</organism>
<accession>A0A1S5SK56</accession>
<sequence length="61" mass="6978">MEYMTKVECWSISIDRSCHIGPSQTSNCFDLNYPEDALSILYQKNGQSNLFLDSIEAKRGE</sequence>
<evidence type="ECO:0000313" key="1">
    <source>
        <dbReference type="EMBL" id="APO09042.1"/>
    </source>
</evidence>
<reference evidence="1" key="1">
    <citation type="submission" date="2016-06" db="EMBL/GenBank/DDBJ databases">
        <authorList>
            <person name="Kjaerup R.B."/>
            <person name="Dalgaard T.S."/>
            <person name="Juul-Madsen H.R."/>
        </authorList>
    </citation>
    <scope>NUCLEOTIDE SEQUENCE</scope>
</reference>
<proteinExistence type="predicted"/>
<keyword evidence="1" id="KW-0150">Chloroplast</keyword>
<protein>
    <submittedName>
        <fullName evidence="1">Uncharacterized protein</fullName>
    </submittedName>
</protein>
<keyword evidence="1" id="KW-0934">Plastid</keyword>
<dbReference type="EMBL" id="KX377117">
    <property type="protein sequence ID" value="APO09042.1"/>
    <property type="molecule type" value="Genomic_DNA"/>
</dbReference>
<geneLocation type="chloroplast" evidence="1"/>
<name>A0A1S5SK56_POPNI</name>
<dbReference type="EMBL" id="KX377117">
    <property type="protein sequence ID" value="APO09065.1"/>
    <property type="molecule type" value="Genomic_DNA"/>
</dbReference>
<dbReference type="AlphaFoldDB" id="A0A1S5SK56"/>